<proteinExistence type="predicted"/>
<evidence type="ECO:0000259" key="4">
    <source>
        <dbReference type="PROSITE" id="PS50056"/>
    </source>
</evidence>
<feature type="compositionally biased region" description="Basic and acidic residues" evidence="2">
    <location>
        <begin position="917"/>
        <end position="926"/>
    </location>
</feature>
<evidence type="ECO:0000256" key="2">
    <source>
        <dbReference type="SAM" id="MobiDB-lite"/>
    </source>
</evidence>
<dbReference type="Pfam" id="PF00102">
    <property type="entry name" value="Y_phosphatase"/>
    <property type="match status" value="1"/>
</dbReference>
<name>A0A1I8JHT1_9PLAT</name>
<feature type="region of interest" description="Disordered" evidence="2">
    <location>
        <begin position="884"/>
        <end position="958"/>
    </location>
</feature>
<evidence type="ECO:0000259" key="3">
    <source>
        <dbReference type="PROSITE" id="PS50055"/>
    </source>
</evidence>
<keyword evidence="1" id="KW-0694">RNA-binding</keyword>
<accession>A0A1I8JHT1</accession>
<dbReference type="PANTHER" id="PTHR45706">
    <property type="entry name" value="TYROSINE-PROTEIN PHOSPHATASE"/>
    <property type="match status" value="1"/>
</dbReference>
<feature type="compositionally biased region" description="Gly residues" evidence="2">
    <location>
        <begin position="884"/>
        <end position="901"/>
    </location>
</feature>
<dbReference type="InterPro" id="IPR000242">
    <property type="entry name" value="PTP_cat"/>
</dbReference>
<feature type="domain" description="Tyrosine-protein phosphatase" evidence="3">
    <location>
        <begin position="75"/>
        <end position="365"/>
    </location>
</feature>
<evidence type="ECO:0000256" key="1">
    <source>
        <dbReference type="PROSITE-ProRule" id="PRU00176"/>
    </source>
</evidence>
<dbReference type="InterPro" id="IPR000387">
    <property type="entry name" value="Tyr_Pase_dom"/>
</dbReference>
<dbReference type="SMART" id="SM00360">
    <property type="entry name" value="RRM"/>
    <property type="match status" value="1"/>
</dbReference>
<evidence type="ECO:0000259" key="5">
    <source>
        <dbReference type="PROSITE" id="PS50102"/>
    </source>
</evidence>
<dbReference type="WBParaSite" id="maker-uti_cns_0047878-snap-gene-0.19-mRNA-1">
    <property type="protein sequence ID" value="maker-uti_cns_0047878-snap-gene-0.19-mRNA-1"/>
    <property type="gene ID" value="maker-uti_cns_0047878-snap-gene-0.19"/>
</dbReference>
<organism evidence="6 7">
    <name type="scientific">Macrostomum lignano</name>
    <dbReference type="NCBI Taxonomy" id="282301"/>
    <lineage>
        <taxon>Eukaryota</taxon>
        <taxon>Metazoa</taxon>
        <taxon>Spiralia</taxon>
        <taxon>Lophotrochozoa</taxon>
        <taxon>Platyhelminthes</taxon>
        <taxon>Rhabditophora</taxon>
        <taxon>Macrostomorpha</taxon>
        <taxon>Macrostomida</taxon>
        <taxon>Macrostomidae</taxon>
        <taxon>Macrostomum</taxon>
    </lineage>
</organism>
<keyword evidence="6" id="KW-1185">Reference proteome</keyword>
<dbReference type="InterPro" id="IPR012677">
    <property type="entry name" value="Nucleotide-bd_a/b_plait_sf"/>
</dbReference>
<dbReference type="SUPFAM" id="SSF54928">
    <property type="entry name" value="RNA-binding domain, RBD"/>
    <property type="match status" value="1"/>
</dbReference>
<dbReference type="InterPro" id="IPR000504">
    <property type="entry name" value="RRM_dom"/>
</dbReference>
<feature type="compositionally biased region" description="Basic and acidic residues" evidence="2">
    <location>
        <begin position="797"/>
        <end position="808"/>
    </location>
</feature>
<feature type="compositionally biased region" description="Gly residues" evidence="2">
    <location>
        <begin position="628"/>
        <end position="639"/>
    </location>
</feature>
<dbReference type="InterPro" id="IPR029021">
    <property type="entry name" value="Prot-tyrosine_phosphatase-like"/>
</dbReference>
<dbReference type="PANTHER" id="PTHR45706:SF1">
    <property type="entry name" value="PEZ, ISOFORM A"/>
    <property type="match status" value="1"/>
</dbReference>
<dbReference type="Proteomes" id="UP000095280">
    <property type="component" value="Unplaced"/>
</dbReference>
<evidence type="ECO:0000313" key="7">
    <source>
        <dbReference type="WBParaSite" id="maker-uti_cns_0047878-snap-gene-0.19-mRNA-1"/>
    </source>
</evidence>
<protein>
    <submittedName>
        <fullName evidence="7">RRM domain-containing protein</fullName>
    </submittedName>
</protein>
<dbReference type="SUPFAM" id="SSF52799">
    <property type="entry name" value="(Phosphotyrosine protein) phosphatases II"/>
    <property type="match status" value="1"/>
</dbReference>
<reference evidence="7" key="1">
    <citation type="submission" date="2016-11" db="UniProtKB">
        <authorList>
            <consortium name="WormBaseParasite"/>
        </authorList>
    </citation>
    <scope>IDENTIFICATION</scope>
</reference>
<feature type="compositionally biased region" description="Gly residues" evidence="2">
    <location>
        <begin position="446"/>
        <end position="469"/>
    </location>
</feature>
<dbReference type="SMART" id="SM00194">
    <property type="entry name" value="PTPc"/>
    <property type="match status" value="1"/>
</dbReference>
<dbReference type="Pfam" id="PF00076">
    <property type="entry name" value="RRM_1"/>
    <property type="match status" value="1"/>
</dbReference>
<dbReference type="GO" id="GO:0004725">
    <property type="term" value="F:protein tyrosine phosphatase activity"/>
    <property type="evidence" value="ECO:0007669"/>
    <property type="project" value="InterPro"/>
</dbReference>
<feature type="region of interest" description="Disordered" evidence="2">
    <location>
        <begin position="618"/>
        <end position="824"/>
    </location>
</feature>
<feature type="compositionally biased region" description="Basic and acidic residues" evidence="2">
    <location>
        <begin position="640"/>
        <end position="650"/>
    </location>
</feature>
<feature type="domain" description="RRM" evidence="5">
    <location>
        <begin position="365"/>
        <end position="435"/>
    </location>
</feature>
<dbReference type="Gene3D" id="3.30.70.330">
    <property type="match status" value="1"/>
</dbReference>
<evidence type="ECO:0000313" key="6">
    <source>
        <dbReference type="Proteomes" id="UP000095280"/>
    </source>
</evidence>
<dbReference type="PROSITE" id="PS50102">
    <property type="entry name" value="RRM"/>
    <property type="match status" value="1"/>
</dbReference>
<dbReference type="Gene3D" id="3.90.190.10">
    <property type="entry name" value="Protein tyrosine phosphatase superfamily"/>
    <property type="match status" value="1"/>
</dbReference>
<feature type="domain" description="Tyrosine specific protein phosphatases" evidence="4">
    <location>
        <begin position="308"/>
        <end position="363"/>
    </location>
</feature>
<feature type="compositionally biased region" description="Pro residues" evidence="2">
    <location>
        <begin position="940"/>
        <end position="953"/>
    </location>
</feature>
<dbReference type="PROSITE" id="PS50055">
    <property type="entry name" value="TYR_PHOSPHATASE_PTP"/>
    <property type="match status" value="1"/>
</dbReference>
<dbReference type="InterPro" id="IPR035979">
    <property type="entry name" value="RBD_domain_sf"/>
</dbReference>
<dbReference type="PROSITE" id="PS50056">
    <property type="entry name" value="TYR_PHOSPHATASE_2"/>
    <property type="match status" value="1"/>
</dbReference>
<dbReference type="AlphaFoldDB" id="A0A1I8JHT1"/>
<feature type="region of interest" description="Disordered" evidence="2">
    <location>
        <begin position="444"/>
        <end position="469"/>
    </location>
</feature>
<sequence length="1029" mass="108789">MQTALTVSTANLLLEKTAECSTVSSVPRDELRHQLELHRSEVDLTAEFASIPLASLSSKTTVAANATAQDDSTAIPYDFNRVTLPPTPANPSGYYNASMIDVACLRLTNHRRLSRQRRDSPSESTSVTACLDAASAFVAAVSPGDNRSDFWRSVWHSGARVVAQIDDSAEDCCLGNEDRLVCEDGLVVQLVPSSRSGGSAVPRLVRLTQAGVGREVGIRRKHCRDVWLLRYAGGWTSDGSVPSSLRDFLTFLDELDALRRALQLQLQADSNLDESASSTSSGRVQSKVFDNDVAEEHGDVSTRRQTVRLMLHCSDGASHCGLALCALVFRACLQHNLPFSLPTLLCALRGQRMRLVASPRQYRMVKLFVGGLSSRVDPAELESAFAKFGRVVSLDLVKDFAFVVMEDESAGRAAIEGLADAQVGNNRIYVSMARDKKERGFDAFRGGRGSGGPPQFDGGVGRGRGGRGGAEGSGFPQVKQILGASEEAAAVAEVKVLDAAVEALAANFAAEDGAEAVAQAGLENQLVLTNIMKAAAEASVESFAAEVGAAAMEAISKAMPAPAVEASAATFAAEVEAAAVAEEAMEAIFRKVMLVAVAEASARTFAAEVEAAAVAQEAEATSRKEGGEGGSSRGGFGGEFRGRGRGRGDGSDFQEGDASAGRGGFGGDFRGRGRGRGGHNEFQDDDAAVSRGGIGGEFRGRGGRGRGAGSYIPEGDNRGGGYGGEFRGRGRGRGGGDGGSFEYADYTEGDVPGSRGGYRGRGRGRGRGGFGGFSEFPEGYGGEFHGRGRGRGGGDGGYRDYQESDGSRGHRGRRGRGGRGGGFDEFRDTSGGFDYYRSDFPPQDVDGFNVGDPSRGRAGPAGYEELRGGHVHEFEDEYRGHTGLGEFRGGSMEGPGPGYGGYDEEFHDAGGGYPAADSEHFGDRSFDGSGYMEQPYRQAGPPPTQAALPPPAAPSTDQDYRFERAPPIPRPAAFNTAAEPAAAAEQTESVYCSIDHHGYCRDPSVRPPPEYYLQRSHPYDKRVGRGIWG</sequence>
<dbReference type="GO" id="GO:0003723">
    <property type="term" value="F:RNA binding"/>
    <property type="evidence" value="ECO:0007669"/>
    <property type="project" value="UniProtKB-UniRule"/>
</dbReference>